<accession>A0AAV1RX62</accession>
<dbReference type="AlphaFoldDB" id="A0AAV1RX62"/>
<sequence>MAPSKSNCGELLKSEDGILEGTKTVALGESEFMHMVVWLPPTLTSKFCVKQQHSGEE</sequence>
<comment type="caution">
    <text evidence="1">The sequence shown here is derived from an EMBL/GenBank/DDBJ whole genome shotgun (WGS) entry which is preliminary data.</text>
</comment>
<dbReference type="Proteomes" id="UP001314170">
    <property type="component" value="Unassembled WGS sequence"/>
</dbReference>
<name>A0AAV1RX62_9ROSI</name>
<evidence type="ECO:0000313" key="2">
    <source>
        <dbReference type="Proteomes" id="UP001314170"/>
    </source>
</evidence>
<keyword evidence="2" id="KW-1185">Reference proteome</keyword>
<organism evidence="1 2">
    <name type="scientific">Dovyalis caffra</name>
    <dbReference type="NCBI Taxonomy" id="77055"/>
    <lineage>
        <taxon>Eukaryota</taxon>
        <taxon>Viridiplantae</taxon>
        <taxon>Streptophyta</taxon>
        <taxon>Embryophyta</taxon>
        <taxon>Tracheophyta</taxon>
        <taxon>Spermatophyta</taxon>
        <taxon>Magnoliopsida</taxon>
        <taxon>eudicotyledons</taxon>
        <taxon>Gunneridae</taxon>
        <taxon>Pentapetalae</taxon>
        <taxon>rosids</taxon>
        <taxon>fabids</taxon>
        <taxon>Malpighiales</taxon>
        <taxon>Salicaceae</taxon>
        <taxon>Flacourtieae</taxon>
        <taxon>Dovyalis</taxon>
    </lineage>
</organism>
<protein>
    <submittedName>
        <fullName evidence="1">Uncharacterized protein</fullName>
    </submittedName>
</protein>
<proteinExistence type="predicted"/>
<reference evidence="1 2" key="1">
    <citation type="submission" date="2024-01" db="EMBL/GenBank/DDBJ databases">
        <authorList>
            <person name="Waweru B."/>
        </authorList>
    </citation>
    <scope>NUCLEOTIDE SEQUENCE [LARGE SCALE GENOMIC DNA]</scope>
</reference>
<evidence type="ECO:0000313" key="1">
    <source>
        <dbReference type="EMBL" id="CAK7341653.1"/>
    </source>
</evidence>
<dbReference type="EMBL" id="CAWUPB010001160">
    <property type="protein sequence ID" value="CAK7341653.1"/>
    <property type="molecule type" value="Genomic_DNA"/>
</dbReference>
<gene>
    <name evidence="1" type="ORF">DCAF_LOCUS16392</name>
</gene>